<sequence>MKLGFNLPPLKTPQICTDTSFTRDKKGSSFRSQLYSTGDISPGLAKEDSGNDFVSQNMQVSGVVVELPDESYSIDQISEEVQDDSKEVPPSAFKEEVGNRKERSRKKCVIREISPTEVKSALAPRHKNNPNEIEDFSALFNKSFMGLSLDSVSEVESAKEGTVFADNFACDISRKTIVCPDTHLSVQNYKLKTNPSKASF</sequence>
<feature type="region of interest" description="Disordered" evidence="1">
    <location>
        <begin position="18"/>
        <end position="52"/>
    </location>
</feature>
<dbReference type="Proteomes" id="UP001295684">
    <property type="component" value="Unassembled WGS sequence"/>
</dbReference>
<dbReference type="EMBL" id="CAMPGE010028788">
    <property type="protein sequence ID" value="CAI2386290.1"/>
    <property type="molecule type" value="Genomic_DNA"/>
</dbReference>
<evidence type="ECO:0000313" key="3">
    <source>
        <dbReference type="Proteomes" id="UP001295684"/>
    </source>
</evidence>
<feature type="region of interest" description="Disordered" evidence="1">
    <location>
        <begin position="79"/>
        <end position="100"/>
    </location>
</feature>
<feature type="compositionally biased region" description="Polar residues" evidence="1">
    <location>
        <begin position="29"/>
        <end position="39"/>
    </location>
</feature>
<keyword evidence="3" id="KW-1185">Reference proteome</keyword>
<evidence type="ECO:0000313" key="2">
    <source>
        <dbReference type="EMBL" id="CAI2386290.1"/>
    </source>
</evidence>
<proteinExistence type="predicted"/>
<feature type="compositionally biased region" description="Basic and acidic residues" evidence="1">
    <location>
        <begin position="83"/>
        <end position="100"/>
    </location>
</feature>
<organism evidence="2 3">
    <name type="scientific">Euplotes crassus</name>
    <dbReference type="NCBI Taxonomy" id="5936"/>
    <lineage>
        <taxon>Eukaryota</taxon>
        <taxon>Sar</taxon>
        <taxon>Alveolata</taxon>
        <taxon>Ciliophora</taxon>
        <taxon>Intramacronucleata</taxon>
        <taxon>Spirotrichea</taxon>
        <taxon>Hypotrichia</taxon>
        <taxon>Euplotida</taxon>
        <taxon>Euplotidae</taxon>
        <taxon>Moneuplotes</taxon>
    </lineage>
</organism>
<evidence type="ECO:0000256" key="1">
    <source>
        <dbReference type="SAM" id="MobiDB-lite"/>
    </source>
</evidence>
<reference evidence="2" key="1">
    <citation type="submission" date="2023-07" db="EMBL/GenBank/DDBJ databases">
        <authorList>
            <consortium name="AG Swart"/>
            <person name="Singh M."/>
            <person name="Singh A."/>
            <person name="Seah K."/>
            <person name="Emmerich C."/>
        </authorList>
    </citation>
    <scope>NUCLEOTIDE SEQUENCE</scope>
    <source>
        <strain evidence="2">DP1</strain>
    </source>
</reference>
<accession>A0AAD1Y8D8</accession>
<protein>
    <submittedName>
        <fullName evidence="2">Uncharacterized protein</fullName>
    </submittedName>
</protein>
<dbReference type="AlphaFoldDB" id="A0AAD1Y8D8"/>
<name>A0AAD1Y8D8_EUPCR</name>
<comment type="caution">
    <text evidence="2">The sequence shown here is derived from an EMBL/GenBank/DDBJ whole genome shotgun (WGS) entry which is preliminary data.</text>
</comment>
<gene>
    <name evidence="2" type="ORF">ECRASSUSDP1_LOCUS27900</name>
</gene>